<keyword evidence="1" id="KW-0051">Antiviral defense</keyword>
<evidence type="ECO:0000313" key="2">
    <source>
        <dbReference type="EMBL" id="ABQ86372.1"/>
    </source>
</evidence>
<dbReference type="STRING" id="420247.Msm_0167"/>
<reference evidence="2 3" key="1">
    <citation type="journal article" date="2007" name="Proc. Natl. Acad. Sci. U.S.A.">
        <title>Genomic and metabolic adaptations of Methanobrevibacter smithii to the human gut.</title>
        <authorList>
            <person name="Samuel B.S."/>
            <person name="Hansen E.E."/>
            <person name="Manchester J.K."/>
            <person name="Coutinho P.M."/>
            <person name="Henrissat B."/>
            <person name="Fulton R."/>
            <person name="Latreille P."/>
            <person name="Kim K."/>
            <person name="Wilson R.K."/>
            <person name="Gordon J.I."/>
        </authorList>
    </citation>
    <scope>NUCLEOTIDE SEQUENCE [LARGE SCALE GENOMIC DNA]</scope>
    <source>
        <strain evidence="3">ATCC 35061 / DSM 861 / OCM 144 / PS</strain>
    </source>
</reference>
<dbReference type="PATRIC" id="fig|420247.28.peg.170"/>
<dbReference type="InterPro" id="IPR013337">
    <property type="entry name" value="CRISPR-assoc_prot_Cas5_Tneap"/>
</dbReference>
<dbReference type="Proteomes" id="UP000001992">
    <property type="component" value="Chromosome"/>
</dbReference>
<dbReference type="InterPro" id="IPR013422">
    <property type="entry name" value="CRISPR-assoc_prot_Cas5_N"/>
</dbReference>
<dbReference type="GO" id="GO:0051607">
    <property type="term" value="P:defense response to virus"/>
    <property type="evidence" value="ECO:0007669"/>
    <property type="project" value="UniProtKB-KW"/>
</dbReference>
<keyword evidence="3" id="KW-1185">Reference proteome</keyword>
<dbReference type="EMBL" id="CP000678">
    <property type="protein sequence ID" value="ABQ86372.1"/>
    <property type="molecule type" value="Genomic_DNA"/>
</dbReference>
<dbReference type="BioCyc" id="MSMI420247:GHWZ-168-MONOMER"/>
<gene>
    <name evidence="2" type="ordered locus">Msm_0167</name>
</gene>
<dbReference type="KEGG" id="msi:Msm_0167"/>
<proteinExistence type="predicted"/>
<accession>A5UJJ4</accession>
<dbReference type="HOGENOM" id="CLU_102545_0_0_2"/>
<dbReference type="EnsemblBacteria" id="ABQ86372">
    <property type="protein sequence ID" value="ABQ86372"/>
    <property type="gene ID" value="Msm_0167"/>
</dbReference>
<evidence type="ECO:0000256" key="1">
    <source>
        <dbReference type="ARBA" id="ARBA00023118"/>
    </source>
</evidence>
<sequence>MKYLRILIEGWTASFRYPAFISGFQPTLPVPPLSTIYGLLSAAKGELVTPDETNVGFVFDYDAKAVDLETIYELKGLKGNKSNVAKREFLFNPSLYLYTDDLKFKKYFKNPTYPILLGRSSDLAIISEIKEIKMEKKNNVKLGKTILPFGIEGAFGIIQALPTHFSDSIPRKAIGTKPYLLMNQFFDYSGDCYFDSELNWGVWIHK</sequence>
<protein>
    <recommendedName>
        <fullName evidence="4">Type I-B CRISPR-associated protein Cas5</fullName>
    </recommendedName>
</protein>
<dbReference type="GeneID" id="78816790"/>
<dbReference type="AlphaFoldDB" id="A5UJJ4"/>
<dbReference type="CDD" id="cd09693">
    <property type="entry name" value="Cas5_I"/>
    <property type="match status" value="1"/>
</dbReference>
<dbReference type="NCBIfam" id="TIGR02593">
    <property type="entry name" value="CRISPR_cas5"/>
    <property type="match status" value="1"/>
</dbReference>
<evidence type="ECO:0000313" key="3">
    <source>
        <dbReference type="Proteomes" id="UP000001992"/>
    </source>
</evidence>
<evidence type="ECO:0008006" key="4">
    <source>
        <dbReference type="Google" id="ProtNLM"/>
    </source>
</evidence>
<dbReference type="NCBIfam" id="TIGR01895">
    <property type="entry name" value="cas_Cas5t"/>
    <property type="match status" value="1"/>
</dbReference>
<dbReference type="eggNOG" id="arCOG02758">
    <property type="taxonomic scope" value="Archaea"/>
</dbReference>
<organism evidence="2 3">
    <name type="scientific">Methanobrevibacter smithii (strain ATCC 35061 / DSM 861 / OCM 144 / PS)</name>
    <dbReference type="NCBI Taxonomy" id="420247"/>
    <lineage>
        <taxon>Archaea</taxon>
        <taxon>Methanobacteriati</taxon>
        <taxon>Methanobacteriota</taxon>
        <taxon>Methanomada group</taxon>
        <taxon>Methanobacteria</taxon>
        <taxon>Methanobacteriales</taxon>
        <taxon>Methanobacteriaceae</taxon>
        <taxon>Methanobrevibacter</taxon>
    </lineage>
</organism>
<dbReference type="RefSeq" id="WP_011953729.1">
    <property type="nucleotide sequence ID" value="NC_009515.1"/>
</dbReference>
<name>A5UJJ4_METS3</name>